<sequence length="271" mass="30377">MAFKRLFYNLHDSVHLLNTHDANLFQAFKMPVCLRYAASHNYGLTLLPTLYCQVHEGCLGWVLDCTAVEQPKLRRVWVLCKAIASILSRTSSSQQVSGEKRKPHVGRSVFHIIKKDVRFLGGTLGSSDKQNRPFQDELEGAHSGQQTRPQRLQWHFREKKKGNGSKHTIHSLMSVSGIHNGVTHKKRKSYESIKTTNHGGKHERTMTNTHPSLKVRTPVAFECVMTRTPSPSGIFMSAPCLINKIASSSMSATYKSMGSSQSIKAHPSLQQ</sequence>
<accession>A0ACC0WTT3</accession>
<protein>
    <submittedName>
        <fullName evidence="1">Uncharacterized protein</fullName>
    </submittedName>
</protein>
<dbReference type="Proteomes" id="UP001163321">
    <property type="component" value="Chromosome 1"/>
</dbReference>
<organism evidence="1 2">
    <name type="scientific">Peronosclerospora sorghi</name>
    <dbReference type="NCBI Taxonomy" id="230839"/>
    <lineage>
        <taxon>Eukaryota</taxon>
        <taxon>Sar</taxon>
        <taxon>Stramenopiles</taxon>
        <taxon>Oomycota</taxon>
        <taxon>Peronosporomycetes</taxon>
        <taxon>Peronosporales</taxon>
        <taxon>Peronosporaceae</taxon>
        <taxon>Peronosclerospora</taxon>
    </lineage>
</organism>
<proteinExistence type="predicted"/>
<evidence type="ECO:0000313" key="2">
    <source>
        <dbReference type="Proteomes" id="UP001163321"/>
    </source>
</evidence>
<keyword evidence="2" id="KW-1185">Reference proteome</keyword>
<reference evidence="1 2" key="1">
    <citation type="journal article" date="2022" name="bioRxiv">
        <title>The genome of the oomycete Peronosclerospora sorghi, a cosmopolitan pathogen of maize and sorghum, is inflated with dispersed pseudogenes.</title>
        <authorList>
            <person name="Fletcher K."/>
            <person name="Martin F."/>
            <person name="Isakeit T."/>
            <person name="Cavanaugh K."/>
            <person name="Magill C."/>
            <person name="Michelmore R."/>
        </authorList>
    </citation>
    <scope>NUCLEOTIDE SEQUENCE [LARGE SCALE GENOMIC DNA]</scope>
    <source>
        <strain evidence="1">P6</strain>
    </source>
</reference>
<comment type="caution">
    <text evidence="1">The sequence shown here is derived from an EMBL/GenBank/DDBJ whole genome shotgun (WGS) entry which is preliminary data.</text>
</comment>
<dbReference type="EMBL" id="CM047580">
    <property type="protein sequence ID" value="KAI9922110.1"/>
    <property type="molecule type" value="Genomic_DNA"/>
</dbReference>
<name>A0ACC0WTT3_9STRA</name>
<gene>
    <name evidence="1" type="ORF">PsorP6_000529</name>
</gene>
<evidence type="ECO:0000313" key="1">
    <source>
        <dbReference type="EMBL" id="KAI9922110.1"/>
    </source>
</evidence>